<feature type="transmembrane region" description="Helical" evidence="1">
    <location>
        <begin position="41"/>
        <end position="61"/>
    </location>
</feature>
<dbReference type="Proteomes" id="UP000694568">
    <property type="component" value="Unplaced"/>
</dbReference>
<reference evidence="2" key="1">
    <citation type="submission" date="2025-08" db="UniProtKB">
        <authorList>
            <consortium name="Ensembl"/>
        </authorList>
    </citation>
    <scope>IDENTIFICATION</scope>
</reference>
<accession>A0A8C9XP34</accession>
<dbReference type="AlphaFoldDB" id="A0A8C9XP34"/>
<sequence>MEDEAAVVEEGISPAQSPLVAVSFQRNVHRNKKYLEAEPKALGITQIGLSLFQIICVGVFLSKGLSFVTTDIPLLISSILVIIAGSVAVAAQNLHLPTLRACLGMQVVASGASLLNMICILIKMDHTPSFCWNYYYHNATVHWGEICHQIESIHSHIHAEGIVIEAALLAISITLAAYSCKVINCCSPASKMPVITVQAPPVQH</sequence>
<dbReference type="GeneTree" id="ENSGT00600000085600"/>
<proteinExistence type="predicted"/>
<keyword evidence="1" id="KW-0472">Membrane</keyword>
<name>A0A8C9XP34_SANLU</name>
<dbReference type="Ensembl" id="ENSSLUT00000014151.1">
    <property type="protein sequence ID" value="ENSSLUP00000013696.1"/>
    <property type="gene ID" value="ENSSLUG00000006455.1"/>
</dbReference>
<feature type="transmembrane region" description="Helical" evidence="1">
    <location>
        <begin position="73"/>
        <end position="91"/>
    </location>
</feature>
<keyword evidence="3" id="KW-1185">Reference proteome</keyword>
<keyword evidence="1" id="KW-0812">Transmembrane</keyword>
<organism evidence="2 3">
    <name type="scientific">Sander lucioperca</name>
    <name type="common">Pike-perch</name>
    <name type="synonym">Perca lucioperca</name>
    <dbReference type="NCBI Taxonomy" id="283035"/>
    <lineage>
        <taxon>Eukaryota</taxon>
        <taxon>Metazoa</taxon>
        <taxon>Chordata</taxon>
        <taxon>Craniata</taxon>
        <taxon>Vertebrata</taxon>
        <taxon>Euteleostomi</taxon>
        <taxon>Actinopterygii</taxon>
        <taxon>Neopterygii</taxon>
        <taxon>Teleostei</taxon>
        <taxon>Neoteleostei</taxon>
        <taxon>Acanthomorphata</taxon>
        <taxon>Eupercaria</taxon>
        <taxon>Perciformes</taxon>
        <taxon>Percoidei</taxon>
        <taxon>Percidae</taxon>
        <taxon>Luciopercinae</taxon>
        <taxon>Sander</taxon>
    </lineage>
</organism>
<evidence type="ECO:0000256" key="1">
    <source>
        <dbReference type="SAM" id="Phobius"/>
    </source>
</evidence>
<evidence type="ECO:0000313" key="2">
    <source>
        <dbReference type="Ensembl" id="ENSSLUP00000013696.1"/>
    </source>
</evidence>
<keyword evidence="1" id="KW-1133">Transmembrane helix</keyword>
<gene>
    <name evidence="2" type="primary">LOC116043426</name>
</gene>
<evidence type="ECO:0000313" key="3">
    <source>
        <dbReference type="Proteomes" id="UP000694568"/>
    </source>
</evidence>
<reference evidence="2" key="2">
    <citation type="submission" date="2025-09" db="UniProtKB">
        <authorList>
            <consortium name="Ensembl"/>
        </authorList>
    </citation>
    <scope>IDENTIFICATION</scope>
</reference>
<protein>
    <submittedName>
        <fullName evidence="2">Uncharacterized LOC116043426</fullName>
    </submittedName>
</protein>